<keyword evidence="3" id="KW-1185">Reference proteome</keyword>
<dbReference type="Gene3D" id="3.10.450.50">
    <property type="match status" value="1"/>
</dbReference>
<dbReference type="Proteomes" id="UP001498398">
    <property type="component" value="Unassembled WGS sequence"/>
</dbReference>
<evidence type="ECO:0000313" key="2">
    <source>
        <dbReference type="EMBL" id="KAK7471024.1"/>
    </source>
</evidence>
<dbReference type="Pfam" id="PF12680">
    <property type="entry name" value="SnoaL_2"/>
    <property type="match status" value="1"/>
</dbReference>
<dbReference type="PANTHER" id="PTHR38436:SF3">
    <property type="entry name" value="CARBOXYMETHYLENEBUTENOLIDASE-RELATED"/>
    <property type="match status" value="1"/>
</dbReference>
<protein>
    <recommendedName>
        <fullName evidence="1">SnoaL-like domain-containing protein</fullName>
    </recommendedName>
</protein>
<proteinExistence type="predicted"/>
<evidence type="ECO:0000313" key="3">
    <source>
        <dbReference type="Proteomes" id="UP001498398"/>
    </source>
</evidence>
<evidence type="ECO:0000259" key="1">
    <source>
        <dbReference type="Pfam" id="PF12680"/>
    </source>
</evidence>
<dbReference type="InterPro" id="IPR032710">
    <property type="entry name" value="NTF2-like_dom_sf"/>
</dbReference>
<name>A0ABR1K290_9AGAR</name>
<dbReference type="PANTHER" id="PTHR38436">
    <property type="entry name" value="POLYKETIDE CYCLASE SNOAL-LIKE DOMAIN"/>
    <property type="match status" value="1"/>
</dbReference>
<accession>A0ABR1K290</accession>
<dbReference type="EMBL" id="JBANRG010000002">
    <property type="protein sequence ID" value="KAK7471024.1"/>
    <property type="molecule type" value="Genomic_DNA"/>
</dbReference>
<feature type="domain" description="SnoaL-like" evidence="1">
    <location>
        <begin position="237"/>
        <end position="337"/>
    </location>
</feature>
<dbReference type="InterPro" id="IPR009959">
    <property type="entry name" value="Cyclase_SnoaL-like"/>
</dbReference>
<organism evidence="2 3">
    <name type="scientific">Marasmiellus scandens</name>
    <dbReference type="NCBI Taxonomy" id="2682957"/>
    <lineage>
        <taxon>Eukaryota</taxon>
        <taxon>Fungi</taxon>
        <taxon>Dikarya</taxon>
        <taxon>Basidiomycota</taxon>
        <taxon>Agaricomycotina</taxon>
        <taxon>Agaricomycetes</taxon>
        <taxon>Agaricomycetidae</taxon>
        <taxon>Agaricales</taxon>
        <taxon>Marasmiineae</taxon>
        <taxon>Omphalotaceae</taxon>
        <taxon>Marasmiellus</taxon>
    </lineage>
</organism>
<comment type="caution">
    <text evidence="2">The sequence shown here is derived from an EMBL/GenBank/DDBJ whole genome shotgun (WGS) entry which is preliminary data.</text>
</comment>
<dbReference type="SUPFAM" id="SSF54427">
    <property type="entry name" value="NTF2-like"/>
    <property type="match status" value="1"/>
</dbReference>
<reference evidence="2 3" key="1">
    <citation type="submission" date="2024-01" db="EMBL/GenBank/DDBJ databases">
        <title>A draft genome for the cacao thread blight pathogen Marasmiellus scandens.</title>
        <authorList>
            <person name="Baruah I.K."/>
            <person name="Leung J."/>
            <person name="Bukari Y."/>
            <person name="Amoako-Attah I."/>
            <person name="Meinhardt L.W."/>
            <person name="Bailey B.A."/>
            <person name="Cohen S.P."/>
        </authorList>
    </citation>
    <scope>NUCLEOTIDE SEQUENCE [LARGE SCALE GENOMIC DNA]</scope>
    <source>
        <strain evidence="2 3">GH-19</strain>
    </source>
</reference>
<gene>
    <name evidence="2" type="ORF">VKT23_002439</name>
</gene>
<sequence length="406" mass="44512">MLMAPQFYDPNSPDEQDVALPSAPLITLSENVVLQPPLTRRGTGPGLITFLPSSSFAARTGKKPLDPEPVQKWAEEGFAVLGVTSTGSGWSVEDAFTKGIQALLDLKELDTKDKFAVYVYDPQILPKVVSLIPSDPRLACLVCIGSPASVPSVPAFVHSPGNVAPPVTAQTITVHRYINPSPYFILPQAADYEPGSATVAHSRTLVFLRKILGGPIFDIEAIWDEHTYFEFEVRSVAKTMGTMVAEPYVNHVPTMTGGVGRKALTAFYRDHFIFANPADTELQLVSRTVGSDRVIDEFIFKLTHDRTVDWLLPGVPPTGKKLEIPFMSVVNVRGDRLYHEHIWWDQATALKQAGVLPSHVPHPLPDGQQMLRLPVAGVECARLLVDETDGKSNSMFGPEWGVQRSL</sequence>
<dbReference type="InterPro" id="IPR037401">
    <property type="entry name" value="SnoaL-like"/>
</dbReference>